<reference evidence="2" key="1">
    <citation type="journal article" date="2017" name="Med. Chem. Commun.">
        <title>Nonomuraea sp. ATCC 55076 harbours the largest actinomycete chromosome to date and the kistamicin biosynthetic gene cluster.</title>
        <authorList>
            <person name="Nazari B."/>
            <person name="Forneris C.C."/>
            <person name="Gibson M.I."/>
            <person name="Moon K."/>
            <person name="Schramma K.R."/>
            <person name="Seyedsayamdost M.R."/>
        </authorList>
    </citation>
    <scope>NUCLEOTIDE SEQUENCE [LARGE SCALE GENOMIC DNA]</scope>
    <source>
        <strain evidence="2">ATCC 55076</strain>
    </source>
</reference>
<dbReference type="EMBL" id="CP017717">
    <property type="protein sequence ID" value="AQZ63386.1"/>
    <property type="molecule type" value="Genomic_DNA"/>
</dbReference>
<sequence>MIFRPAKRQNRDQPLAKYLSNRERVRSWITGWDCPEIDWPGLEEIPHPWGLPRGSEEKWLRRHGPFPGEYRWLLEARPLTPDISQVWAVWQFDGDHQFDRLEIEVRCVPDPVYLAEKLTLAAHAADLKGWQEQDQHALYDWLIEGLDSRPLSEGVRGQKRAGFILFALTRMPIGSATLSANLRMTLTDTALDGSPLNAQGEPL</sequence>
<protein>
    <submittedName>
        <fullName evidence="1">Uncharacterized protein</fullName>
    </submittedName>
</protein>
<dbReference type="KEGG" id="noa:BKM31_19680"/>
<proteinExistence type="predicted"/>
<organism evidence="1 2">
    <name type="scientific">[Actinomadura] parvosata subsp. kistnae</name>
    <dbReference type="NCBI Taxonomy" id="1909395"/>
    <lineage>
        <taxon>Bacteria</taxon>
        <taxon>Bacillati</taxon>
        <taxon>Actinomycetota</taxon>
        <taxon>Actinomycetes</taxon>
        <taxon>Streptosporangiales</taxon>
        <taxon>Streptosporangiaceae</taxon>
        <taxon>Nonomuraea</taxon>
    </lineage>
</organism>
<gene>
    <name evidence="1" type="ORF">BKM31_19680</name>
</gene>
<dbReference type="AlphaFoldDB" id="A0A1U9ZZJ9"/>
<dbReference type="RefSeq" id="WP_080039564.1">
    <property type="nucleotide sequence ID" value="NZ_CP017717.1"/>
</dbReference>
<dbReference type="Proteomes" id="UP000190797">
    <property type="component" value="Chromosome"/>
</dbReference>
<dbReference type="OrthoDB" id="4092651at2"/>
<accession>A0A1U9ZZJ9</accession>
<keyword evidence="2" id="KW-1185">Reference proteome</keyword>
<evidence type="ECO:0000313" key="1">
    <source>
        <dbReference type="EMBL" id="AQZ63386.1"/>
    </source>
</evidence>
<evidence type="ECO:0000313" key="2">
    <source>
        <dbReference type="Proteomes" id="UP000190797"/>
    </source>
</evidence>
<name>A0A1U9ZZJ9_9ACTN</name>